<evidence type="ECO:0000313" key="2">
    <source>
        <dbReference type="Proteomes" id="UP000650485"/>
    </source>
</evidence>
<reference evidence="1" key="1">
    <citation type="submission" date="2020-08" db="EMBL/GenBank/DDBJ databases">
        <title>Complete genome sequence of Weissella confusa strain FS54 provides insights into metabolic potential.</title>
        <authorList>
            <person name="Fhoula I."/>
            <person name="Najjari A."/>
            <person name="Lekired A."/>
            <person name="Bessrour-Aouam N."/>
            <person name="Jaballah S."/>
            <person name="Klibi N."/>
            <person name="Ouzari H.-I."/>
        </authorList>
    </citation>
    <scope>NUCLEOTIDE SEQUENCE</scope>
    <source>
        <strain evidence="1">FS54</strain>
    </source>
</reference>
<protein>
    <submittedName>
        <fullName evidence="1">Uncharacterized protein</fullName>
    </submittedName>
</protein>
<organism evidence="1 2">
    <name type="scientific">Weissella confusa</name>
    <name type="common">Lactobacillus confusus</name>
    <dbReference type="NCBI Taxonomy" id="1583"/>
    <lineage>
        <taxon>Bacteria</taxon>
        <taxon>Bacillati</taxon>
        <taxon>Bacillota</taxon>
        <taxon>Bacilli</taxon>
        <taxon>Lactobacillales</taxon>
        <taxon>Lactobacillaceae</taxon>
        <taxon>Weissella</taxon>
    </lineage>
</organism>
<name>A0A923SP23_WEICO</name>
<gene>
    <name evidence="1" type="ORF">H7R52_06495</name>
</gene>
<dbReference type="AlphaFoldDB" id="A0A923SP23"/>
<sequence length="47" mass="5437">MTTTRNDNQSVKMPTSEEIKTQKEFTNIITAVIMQYAFQQMGSDTDY</sequence>
<evidence type="ECO:0000313" key="1">
    <source>
        <dbReference type="EMBL" id="MBC6498473.1"/>
    </source>
</evidence>
<dbReference type="Proteomes" id="UP000650485">
    <property type="component" value="Unassembled WGS sequence"/>
</dbReference>
<comment type="caution">
    <text evidence="1">The sequence shown here is derived from an EMBL/GenBank/DDBJ whole genome shotgun (WGS) entry which is preliminary data.</text>
</comment>
<accession>A0A923SP23</accession>
<dbReference type="EMBL" id="JACSZT010000004">
    <property type="protein sequence ID" value="MBC6498473.1"/>
    <property type="molecule type" value="Genomic_DNA"/>
</dbReference>
<proteinExistence type="predicted"/>